<dbReference type="Pfam" id="PF24336">
    <property type="entry name" value="DUF7504"/>
    <property type="match status" value="1"/>
</dbReference>
<accession>A0ABD5Z1A2</accession>
<dbReference type="EMBL" id="JBHTAR010000011">
    <property type="protein sequence ID" value="MFC7198967.1"/>
    <property type="molecule type" value="Genomic_DNA"/>
</dbReference>
<comment type="caution">
    <text evidence="1">The sequence shown here is derived from an EMBL/GenBank/DDBJ whole genome shotgun (WGS) entry which is preliminary data.</text>
</comment>
<dbReference type="AlphaFoldDB" id="A0ABD5Z1A2"/>
<evidence type="ECO:0000313" key="2">
    <source>
        <dbReference type="Proteomes" id="UP001596447"/>
    </source>
</evidence>
<gene>
    <name evidence="1" type="ORF">ACFQJ9_05980</name>
</gene>
<sequence length="212" mass="23146">MPAFVDVLTELKQNGCSILVTGEVPTAVTAQATRKLLGSPAAERRRALVLTDPAQPDPNDLLPGGVDPDDPDVHVVDRRDFYRGSATGATAGAPGSPLDLDLTTVLRDAVRTLAPPDGYDPSQLRTGVVSLSPLLDQYGVDPIRRDVVDASAVVRDVDGMAHFHLPSDDEDLVDEFKPVVDAYIELRRRVGHVPEQRWHVPERDFSTQWLEI</sequence>
<protein>
    <submittedName>
        <fullName evidence="1">Uncharacterized protein</fullName>
    </submittedName>
</protein>
<reference evidence="1 2" key="1">
    <citation type="journal article" date="2019" name="Int. J. Syst. Evol. Microbiol.">
        <title>The Global Catalogue of Microorganisms (GCM) 10K type strain sequencing project: providing services to taxonomists for standard genome sequencing and annotation.</title>
        <authorList>
            <consortium name="The Broad Institute Genomics Platform"/>
            <consortium name="The Broad Institute Genome Sequencing Center for Infectious Disease"/>
            <person name="Wu L."/>
            <person name="Ma J."/>
        </authorList>
    </citation>
    <scope>NUCLEOTIDE SEQUENCE [LARGE SCALE GENOMIC DNA]</scope>
    <source>
        <strain evidence="1 2">XZGYJ-43</strain>
    </source>
</reference>
<keyword evidence="2" id="KW-1185">Reference proteome</keyword>
<proteinExistence type="predicted"/>
<dbReference type="InterPro" id="IPR055927">
    <property type="entry name" value="DUF7504"/>
</dbReference>
<dbReference type="Proteomes" id="UP001596447">
    <property type="component" value="Unassembled WGS sequence"/>
</dbReference>
<name>A0ABD5Z1A2_9EURY</name>
<dbReference type="RefSeq" id="WP_279528918.1">
    <property type="nucleotide sequence ID" value="NZ_CP122312.1"/>
</dbReference>
<evidence type="ECO:0000313" key="1">
    <source>
        <dbReference type="EMBL" id="MFC7198967.1"/>
    </source>
</evidence>
<organism evidence="1 2">
    <name type="scientific">Halospeciosus flavus</name>
    <dbReference type="NCBI Taxonomy" id="3032283"/>
    <lineage>
        <taxon>Archaea</taxon>
        <taxon>Methanobacteriati</taxon>
        <taxon>Methanobacteriota</taxon>
        <taxon>Stenosarchaea group</taxon>
        <taxon>Halobacteria</taxon>
        <taxon>Halobacteriales</taxon>
        <taxon>Halobacteriaceae</taxon>
        <taxon>Halospeciosus</taxon>
    </lineage>
</organism>